<comment type="caution">
    <text evidence="1">The sequence shown here is derived from an EMBL/GenBank/DDBJ whole genome shotgun (WGS) entry which is preliminary data.</text>
</comment>
<dbReference type="Proteomes" id="UP000004095">
    <property type="component" value="Unassembled WGS sequence"/>
</dbReference>
<evidence type="ECO:0000313" key="2">
    <source>
        <dbReference type="Proteomes" id="UP000004095"/>
    </source>
</evidence>
<sequence length="53" mass="6246">MLVRCYLIIKYTQGADLWCKCLIVSDLCFVEMIQKQHQKIQKTISRLAKSEVK</sequence>
<dbReference type="AlphaFoldDB" id="A1ZHI6"/>
<organism evidence="1 2">
    <name type="scientific">Microscilla marina ATCC 23134</name>
    <dbReference type="NCBI Taxonomy" id="313606"/>
    <lineage>
        <taxon>Bacteria</taxon>
        <taxon>Pseudomonadati</taxon>
        <taxon>Bacteroidota</taxon>
        <taxon>Cytophagia</taxon>
        <taxon>Cytophagales</taxon>
        <taxon>Microscillaceae</taxon>
        <taxon>Microscilla</taxon>
    </lineage>
</organism>
<accession>A1ZHI6</accession>
<protein>
    <submittedName>
        <fullName evidence="1">Uncharacterized protein</fullName>
    </submittedName>
</protein>
<name>A1ZHI6_MICM2</name>
<gene>
    <name evidence="1" type="ORF">M23134_05326</name>
</gene>
<reference evidence="1 2" key="1">
    <citation type="submission" date="2007-01" db="EMBL/GenBank/DDBJ databases">
        <authorList>
            <person name="Haygood M."/>
            <person name="Podell S."/>
            <person name="Anderson C."/>
            <person name="Hopkinson B."/>
            <person name="Roe K."/>
            <person name="Barbeau K."/>
            <person name="Gaasterland T."/>
            <person name="Ferriera S."/>
            <person name="Johnson J."/>
            <person name="Kravitz S."/>
            <person name="Beeson K."/>
            <person name="Sutton G."/>
            <person name="Rogers Y.-H."/>
            <person name="Friedman R."/>
            <person name="Frazier M."/>
            <person name="Venter J.C."/>
        </authorList>
    </citation>
    <scope>NUCLEOTIDE SEQUENCE [LARGE SCALE GENOMIC DNA]</scope>
    <source>
        <strain evidence="1 2">ATCC 23134</strain>
    </source>
</reference>
<evidence type="ECO:0000313" key="1">
    <source>
        <dbReference type="EMBL" id="EAY29993.1"/>
    </source>
</evidence>
<dbReference type="EMBL" id="AAWS01000008">
    <property type="protein sequence ID" value="EAY29993.1"/>
    <property type="molecule type" value="Genomic_DNA"/>
</dbReference>
<proteinExistence type="predicted"/>
<keyword evidence="2" id="KW-1185">Reference proteome</keyword>